<dbReference type="FunFam" id="3.40.50.300:FF:000006">
    <property type="entry name" value="DNA-binding transcriptional regulator NtrC"/>
    <property type="match status" value="1"/>
</dbReference>
<dbReference type="PANTHER" id="PTHR32071:SF57">
    <property type="entry name" value="C4-DICARBOXYLATE TRANSPORT TRANSCRIPTIONAL REGULATORY PROTEIN DCTD"/>
    <property type="match status" value="1"/>
</dbReference>
<evidence type="ECO:0000256" key="1">
    <source>
        <dbReference type="ARBA" id="ARBA00022741"/>
    </source>
</evidence>
<dbReference type="PANTHER" id="PTHR32071">
    <property type="entry name" value="TRANSCRIPTIONAL REGULATORY PROTEIN"/>
    <property type="match status" value="1"/>
</dbReference>
<dbReference type="PROSITE" id="PS50045">
    <property type="entry name" value="SIGMA54_INTERACT_4"/>
    <property type="match status" value="1"/>
</dbReference>
<dbReference type="KEGG" id="dsf:UWK_03064"/>
<reference evidence="9" key="1">
    <citation type="journal article" date="2013" name="Stand. Genomic Sci.">
        <title>Complete genome sequence of Desulfocapsa sulfexigens, a marine deltaproteobacterium specialized in disproportionating inorganic sulfur compounds.</title>
        <authorList>
            <person name="Finster K.W."/>
            <person name="Kjeldsen K.U."/>
            <person name="Kube M."/>
            <person name="Reinhardt R."/>
            <person name="Mussmann M."/>
            <person name="Amann R."/>
            <person name="Schreiber L."/>
        </authorList>
    </citation>
    <scope>NUCLEOTIDE SEQUENCE [LARGE SCALE GENOMIC DNA]</scope>
    <source>
        <strain evidence="9">DSM 10523 / SB164P1</strain>
    </source>
</reference>
<comment type="caution">
    <text evidence="5">Lacks conserved residue(s) required for the propagation of feature annotation.</text>
</comment>
<evidence type="ECO:0000256" key="4">
    <source>
        <dbReference type="ARBA" id="ARBA00023163"/>
    </source>
</evidence>
<dbReference type="SUPFAM" id="SSF52172">
    <property type="entry name" value="CheY-like"/>
    <property type="match status" value="1"/>
</dbReference>
<dbReference type="InterPro" id="IPR027417">
    <property type="entry name" value="P-loop_NTPase"/>
</dbReference>
<dbReference type="Pfam" id="PF25601">
    <property type="entry name" value="AAA_lid_14"/>
    <property type="match status" value="1"/>
</dbReference>
<keyword evidence="1" id="KW-0547">Nucleotide-binding</keyword>
<name>M1P7Z5_DESSD</name>
<evidence type="ECO:0000313" key="8">
    <source>
        <dbReference type="EMBL" id="AGF79593.1"/>
    </source>
</evidence>
<sequence length="497" mass="55929">MSATPTILFSDPTPEKQLFCLQLFSESAPDNVHICSSPDALIETLSKVKVDILFLNLTLFPDEECISHLDAIQNDFPELLIIAAIPEDQTALEQEILSRNTFFYITIPYKESEVQLALKRALTKLAIQPTDTSVNSRKRLPPFHGIIGETEVMQNLFSLIKKISEDALATVLIRGESGTGKEMVAKAIHRHSSRKNKNFVPVNCAAIPDDLLESELFGYTKGAFTGATQNKIGRIEYADGGTLFLDEIGDMKPTLQAKLLRVLQEKEFEPVGGLKATPVDTRVVAATHCDLEQLVSEGTFREDLYYRLSVIPLKIPPLKDRREDIPILLDAFLDLHATKRGRDKFIIPMNVMIALLSYEWKGNVRELENLVQQMSILYSGKEIQLEDLPERLLADFDPEAVDYELMNTIISGVSLSDKEPEKISQSTVISLPGRLEWQEGQVDFNELINDYESQLIIKAMKITGGNKKEAAKLLNLKRTTLLEKIKKKNLQGMWEEN</sequence>
<dbReference type="STRING" id="1167006.UWK_03064"/>
<dbReference type="SUPFAM" id="SSF52540">
    <property type="entry name" value="P-loop containing nucleoside triphosphate hydrolases"/>
    <property type="match status" value="1"/>
</dbReference>
<proteinExistence type="predicted"/>
<dbReference type="InterPro" id="IPR011006">
    <property type="entry name" value="CheY-like_superfamily"/>
</dbReference>
<dbReference type="InterPro" id="IPR025943">
    <property type="entry name" value="Sigma_54_int_dom_ATP-bd_2"/>
</dbReference>
<evidence type="ECO:0000256" key="2">
    <source>
        <dbReference type="ARBA" id="ARBA00022840"/>
    </source>
</evidence>
<dbReference type="Gene3D" id="1.10.8.60">
    <property type="match status" value="1"/>
</dbReference>
<organism evidence="8 9">
    <name type="scientific">Desulfocapsa sulfexigens (strain DSM 10523 / SB164P1)</name>
    <dbReference type="NCBI Taxonomy" id="1167006"/>
    <lineage>
        <taxon>Bacteria</taxon>
        <taxon>Pseudomonadati</taxon>
        <taxon>Thermodesulfobacteriota</taxon>
        <taxon>Desulfobulbia</taxon>
        <taxon>Desulfobulbales</taxon>
        <taxon>Desulfocapsaceae</taxon>
        <taxon>Desulfocapsa</taxon>
    </lineage>
</organism>
<gene>
    <name evidence="8" type="ordered locus">UWK_03064</name>
</gene>
<evidence type="ECO:0000313" key="9">
    <source>
        <dbReference type="Proteomes" id="UP000011721"/>
    </source>
</evidence>
<accession>M1P7Z5</accession>
<dbReference type="SMART" id="SM00382">
    <property type="entry name" value="AAA"/>
    <property type="match status" value="1"/>
</dbReference>
<dbReference type="eggNOG" id="COG2204">
    <property type="taxonomic scope" value="Bacteria"/>
</dbReference>
<dbReference type="InterPro" id="IPR002078">
    <property type="entry name" value="Sigma_54_int"/>
</dbReference>
<dbReference type="InterPro" id="IPR003593">
    <property type="entry name" value="AAA+_ATPase"/>
</dbReference>
<dbReference type="SUPFAM" id="SSF46689">
    <property type="entry name" value="Homeodomain-like"/>
    <property type="match status" value="1"/>
</dbReference>
<dbReference type="InterPro" id="IPR025662">
    <property type="entry name" value="Sigma_54_int_dom_ATP-bd_1"/>
</dbReference>
<dbReference type="RefSeq" id="WP_015405277.1">
    <property type="nucleotide sequence ID" value="NC_020304.1"/>
</dbReference>
<dbReference type="Pfam" id="PF02954">
    <property type="entry name" value="HTH_8"/>
    <property type="match status" value="1"/>
</dbReference>
<dbReference type="PROSITE" id="PS00675">
    <property type="entry name" value="SIGMA54_INTERACT_1"/>
    <property type="match status" value="1"/>
</dbReference>
<keyword evidence="4" id="KW-0804">Transcription</keyword>
<dbReference type="HOGENOM" id="CLU_000445_0_6_7"/>
<dbReference type="OrthoDB" id="9763792at2"/>
<evidence type="ECO:0000256" key="3">
    <source>
        <dbReference type="ARBA" id="ARBA00023015"/>
    </source>
</evidence>
<dbReference type="Proteomes" id="UP000011721">
    <property type="component" value="Chromosome"/>
</dbReference>
<evidence type="ECO:0000256" key="5">
    <source>
        <dbReference type="PROSITE-ProRule" id="PRU00169"/>
    </source>
</evidence>
<dbReference type="GO" id="GO:0006355">
    <property type="term" value="P:regulation of DNA-templated transcription"/>
    <property type="evidence" value="ECO:0007669"/>
    <property type="project" value="InterPro"/>
</dbReference>
<keyword evidence="3" id="KW-0805">Transcription regulation</keyword>
<dbReference type="Pfam" id="PF00158">
    <property type="entry name" value="Sigma54_activat"/>
    <property type="match status" value="1"/>
</dbReference>
<dbReference type="Gene3D" id="1.10.10.60">
    <property type="entry name" value="Homeodomain-like"/>
    <property type="match status" value="1"/>
</dbReference>
<dbReference type="PRINTS" id="PR01590">
    <property type="entry name" value="HTHFIS"/>
</dbReference>
<dbReference type="InterPro" id="IPR001789">
    <property type="entry name" value="Sig_transdc_resp-reg_receiver"/>
</dbReference>
<dbReference type="InterPro" id="IPR009057">
    <property type="entry name" value="Homeodomain-like_sf"/>
</dbReference>
<evidence type="ECO:0000259" key="7">
    <source>
        <dbReference type="PROSITE" id="PS50110"/>
    </source>
</evidence>
<dbReference type="EMBL" id="CP003985">
    <property type="protein sequence ID" value="AGF79593.1"/>
    <property type="molecule type" value="Genomic_DNA"/>
</dbReference>
<dbReference type="Gene3D" id="3.40.50.2300">
    <property type="match status" value="1"/>
</dbReference>
<protein>
    <submittedName>
        <fullName evidence="8">CheY-like receiver, AAA-type ATPase and DNA-binding domain-containing response regulator</fullName>
    </submittedName>
</protein>
<dbReference type="InterPro" id="IPR058031">
    <property type="entry name" value="AAA_lid_NorR"/>
</dbReference>
<dbReference type="CDD" id="cd00009">
    <property type="entry name" value="AAA"/>
    <property type="match status" value="1"/>
</dbReference>
<feature type="domain" description="Sigma-54 factor interaction" evidence="6">
    <location>
        <begin position="146"/>
        <end position="376"/>
    </location>
</feature>
<evidence type="ECO:0000259" key="6">
    <source>
        <dbReference type="PROSITE" id="PS50045"/>
    </source>
</evidence>
<keyword evidence="9" id="KW-1185">Reference proteome</keyword>
<dbReference type="AlphaFoldDB" id="M1P7Z5"/>
<dbReference type="PROSITE" id="PS50110">
    <property type="entry name" value="RESPONSE_REGULATORY"/>
    <property type="match status" value="1"/>
</dbReference>
<dbReference type="PROSITE" id="PS00676">
    <property type="entry name" value="SIGMA54_INTERACT_2"/>
    <property type="match status" value="1"/>
</dbReference>
<dbReference type="Gene3D" id="3.40.50.300">
    <property type="entry name" value="P-loop containing nucleotide triphosphate hydrolases"/>
    <property type="match status" value="1"/>
</dbReference>
<dbReference type="GO" id="GO:0043565">
    <property type="term" value="F:sequence-specific DNA binding"/>
    <property type="evidence" value="ECO:0007669"/>
    <property type="project" value="InterPro"/>
</dbReference>
<dbReference type="GO" id="GO:0000160">
    <property type="term" value="P:phosphorelay signal transduction system"/>
    <property type="evidence" value="ECO:0007669"/>
    <property type="project" value="InterPro"/>
</dbReference>
<dbReference type="InterPro" id="IPR002197">
    <property type="entry name" value="HTH_Fis"/>
</dbReference>
<keyword evidence="2" id="KW-0067">ATP-binding</keyword>
<dbReference type="GO" id="GO:0005524">
    <property type="term" value="F:ATP binding"/>
    <property type="evidence" value="ECO:0007669"/>
    <property type="project" value="UniProtKB-KW"/>
</dbReference>
<keyword evidence="8" id="KW-0238">DNA-binding</keyword>
<feature type="domain" description="Response regulatory" evidence="7">
    <location>
        <begin position="6"/>
        <end position="122"/>
    </location>
</feature>